<dbReference type="Proteomes" id="UP001057452">
    <property type="component" value="Chromosome 24"/>
</dbReference>
<sequence length="109" mass="12045">MGKIKTATTERRVSPRLAGKLGAKPAVEVKKKPVVKKAAKAKKTKLLQSRECPWQASDSSCWLPSQPAPPTRCQLACCCLRGHHRHQGGRRRRAREDGSCQLTPRSPAH</sequence>
<reference evidence="1" key="1">
    <citation type="submission" date="2022-05" db="EMBL/GenBank/DDBJ databases">
        <title>Chromosome-level genome of Chaenocephalus aceratus.</title>
        <authorList>
            <person name="Park H."/>
        </authorList>
    </citation>
    <scope>NUCLEOTIDE SEQUENCE</scope>
    <source>
        <strain evidence="1">KU_202001</strain>
    </source>
</reference>
<proteinExistence type="predicted"/>
<dbReference type="EMBL" id="CM043808">
    <property type="protein sequence ID" value="KAI4801811.1"/>
    <property type="molecule type" value="Genomic_DNA"/>
</dbReference>
<gene>
    <name evidence="1" type="ORF">KUCAC02_019682</name>
</gene>
<accession>A0ACB9VQX0</accession>
<protein>
    <submittedName>
        <fullName evidence="1">Uncharacterized protein</fullName>
    </submittedName>
</protein>
<keyword evidence="2" id="KW-1185">Reference proteome</keyword>
<evidence type="ECO:0000313" key="1">
    <source>
        <dbReference type="EMBL" id="KAI4801811.1"/>
    </source>
</evidence>
<comment type="caution">
    <text evidence="1">The sequence shown here is derived from an EMBL/GenBank/DDBJ whole genome shotgun (WGS) entry which is preliminary data.</text>
</comment>
<evidence type="ECO:0000313" key="2">
    <source>
        <dbReference type="Proteomes" id="UP001057452"/>
    </source>
</evidence>
<organism evidence="1 2">
    <name type="scientific">Chaenocephalus aceratus</name>
    <name type="common">Blackfin icefish</name>
    <name type="synonym">Chaenichthys aceratus</name>
    <dbReference type="NCBI Taxonomy" id="36190"/>
    <lineage>
        <taxon>Eukaryota</taxon>
        <taxon>Metazoa</taxon>
        <taxon>Chordata</taxon>
        <taxon>Craniata</taxon>
        <taxon>Vertebrata</taxon>
        <taxon>Euteleostomi</taxon>
        <taxon>Actinopterygii</taxon>
        <taxon>Neopterygii</taxon>
        <taxon>Teleostei</taxon>
        <taxon>Neoteleostei</taxon>
        <taxon>Acanthomorphata</taxon>
        <taxon>Eupercaria</taxon>
        <taxon>Perciformes</taxon>
        <taxon>Notothenioidei</taxon>
        <taxon>Channichthyidae</taxon>
        <taxon>Chaenocephalus</taxon>
    </lineage>
</organism>
<name>A0ACB9VQX0_CHAAC</name>